<dbReference type="PROSITE" id="PS51257">
    <property type="entry name" value="PROKAR_LIPOPROTEIN"/>
    <property type="match status" value="1"/>
</dbReference>
<keyword evidence="5 7" id="KW-0472">Membrane</keyword>
<feature type="transmembrane region" description="Helical" evidence="7">
    <location>
        <begin position="920"/>
        <end position="941"/>
    </location>
</feature>
<evidence type="ECO:0000256" key="6">
    <source>
        <dbReference type="ARBA" id="ARBA00038076"/>
    </source>
</evidence>
<dbReference type="PANTHER" id="PTHR30572">
    <property type="entry name" value="MEMBRANE COMPONENT OF TRANSPORTER-RELATED"/>
    <property type="match status" value="1"/>
</dbReference>
<keyword evidence="4 7" id="KW-1133">Transmembrane helix</keyword>
<feature type="transmembrane region" description="Helical" evidence="7">
    <location>
        <begin position="342"/>
        <end position="371"/>
    </location>
</feature>
<evidence type="ECO:0000256" key="1">
    <source>
        <dbReference type="ARBA" id="ARBA00004651"/>
    </source>
</evidence>
<dbReference type="InterPro" id="IPR003838">
    <property type="entry name" value="ABC3_permease_C"/>
</dbReference>
<evidence type="ECO:0000256" key="7">
    <source>
        <dbReference type="SAM" id="Phobius"/>
    </source>
</evidence>
<evidence type="ECO:0000256" key="3">
    <source>
        <dbReference type="ARBA" id="ARBA00022692"/>
    </source>
</evidence>
<dbReference type="RefSeq" id="WP_090970243.1">
    <property type="nucleotide sequence ID" value="NZ_FNRT01000002.1"/>
</dbReference>
<feature type="transmembrane region" description="Helical" evidence="7">
    <location>
        <begin position="426"/>
        <end position="445"/>
    </location>
</feature>
<gene>
    <name evidence="9" type="ORF">SAMN04489844_3275</name>
</gene>
<evidence type="ECO:0000256" key="4">
    <source>
        <dbReference type="ARBA" id="ARBA00022989"/>
    </source>
</evidence>
<dbReference type="GO" id="GO:0005886">
    <property type="term" value="C:plasma membrane"/>
    <property type="evidence" value="ECO:0007669"/>
    <property type="project" value="UniProtKB-SubCell"/>
</dbReference>
<feature type="transmembrane region" description="Helical" evidence="7">
    <location>
        <begin position="465"/>
        <end position="493"/>
    </location>
</feature>
<feature type="transmembrane region" description="Helical" evidence="7">
    <location>
        <begin position="974"/>
        <end position="996"/>
    </location>
</feature>
<feature type="transmembrane region" description="Helical" evidence="7">
    <location>
        <begin position="1023"/>
        <end position="1044"/>
    </location>
</feature>
<name>A0A1H4WHX8_9ACTN</name>
<keyword evidence="10" id="KW-1185">Reference proteome</keyword>
<dbReference type="PANTHER" id="PTHR30572:SF4">
    <property type="entry name" value="ABC TRANSPORTER PERMEASE YTRF"/>
    <property type="match status" value="1"/>
</dbReference>
<proteinExistence type="inferred from homology"/>
<sequence length="1057" mass="108199">MLTLVLRRARVQRRLLAWVVVLVATACTLVGTCVLVLGATQERAFHVAVEQSEPEDVSVTAFLVDLAGDDVTAAAQEAGDVVESVLAPMRPTLETTLTSRLRRLEGADQAYLSATDDLSSRADLVSGRWPEEAASGPAEAVVPATTARLLDLDLGEEVQLGRETGLGGVDAPVTVTVVGTFQPRAGVEWERDPLGGAGFSPNYSDGLEAAPTYGPFVVTQQSFLASGSSVNGLRVTAHPVLRLADDSSLTAAVESLGEASGALSSRVGDRARITRVASELPRTLARIHSQQDSTRSTVLVVLLLGMALSLAAALLAGRLVASVRADERALLVAVGLSRRQQLGAAGVEAVLLSLAAAAIAVPAAVLVHWRLTHLADLAAAGLGQGPTVTPATVLAVLGAGVLLTGALLSATVAPDRAPDPSPRRAALARLGVDGVLLVAAVAAWWQLRSRPSSVADGPGDVTLTFAPVLCLAVLVVLGVRVVPFLLTAAARAAGRTRGLIGPLAAQQAARRPRTGTAMVLVAAAVAAAVFGLALRTTWDRSQADQAALRVGTDLALTLPAPAGLEDATAVAAAVRGQTPAPVVSPVIHRPLALGRYIGEEGSRPALVAIDATQAGALLRGRAQPGTTWADVGAGLMPAEPAASIAVPDEGSGIRLRGRGPAGAGLTVSPTAVLEDPTGFRTAISAEPVALDGASHPVDWIGTLGPGLRLVALRLDLGGTEGASPDAAAQVRVSVRVPPTGEEVADGPPWQVLALQESSPVSAKEVTVRTSGSGTVLRADLTVNLVYFQYTGADVLATAFPVPGPVPVAVSQDLVDAVGAHTGDELSAIVGDTVLALRVVSLVPSVPSAPGQVAVLADADTLSRALVDDGRLEPVVDAWWVSRPTAATTAALRSLELGDVTTRAGVATQLSQGPLRVSVPATLLALVALAVAMLLAAVGLVLGADRQRQVAGVVRLRAIGLTRREVRRLLLVEHLVFFAPLVVVSTVVGVAATLLLAPHLVRSDLGAEPVPRALVAWPWTAETLLVAGVLLGTAVMTTIHAGLLVRQSDPARLRAGDR</sequence>
<evidence type="ECO:0000259" key="8">
    <source>
        <dbReference type="Pfam" id="PF02687"/>
    </source>
</evidence>
<dbReference type="OrthoDB" id="5176391at2"/>
<feature type="domain" description="ABC3 transporter permease C-terminal" evidence="8">
    <location>
        <begin position="923"/>
        <end position="1038"/>
    </location>
</feature>
<reference evidence="10" key="1">
    <citation type="submission" date="2016-10" db="EMBL/GenBank/DDBJ databases">
        <authorList>
            <person name="Varghese N."/>
            <person name="Submissions S."/>
        </authorList>
    </citation>
    <scope>NUCLEOTIDE SEQUENCE [LARGE SCALE GENOMIC DNA]</scope>
    <source>
        <strain evidence="10">DSM 22017</strain>
    </source>
</reference>
<protein>
    <submittedName>
        <fullName evidence="9">ABC-type antimicrobial peptide transport system, permease component</fullName>
    </submittedName>
</protein>
<evidence type="ECO:0000313" key="9">
    <source>
        <dbReference type="EMBL" id="SEC92865.1"/>
    </source>
</evidence>
<evidence type="ECO:0000313" key="10">
    <source>
        <dbReference type="Proteomes" id="UP000198742"/>
    </source>
</evidence>
<dbReference type="InterPro" id="IPR050250">
    <property type="entry name" value="Macrolide_Exporter_MacB"/>
</dbReference>
<dbReference type="GO" id="GO:0022857">
    <property type="term" value="F:transmembrane transporter activity"/>
    <property type="evidence" value="ECO:0007669"/>
    <property type="project" value="TreeGrafter"/>
</dbReference>
<evidence type="ECO:0000256" key="5">
    <source>
        <dbReference type="ARBA" id="ARBA00023136"/>
    </source>
</evidence>
<comment type="subcellular location">
    <subcellularLocation>
        <location evidence="1">Cell membrane</location>
        <topology evidence="1">Multi-pass membrane protein</topology>
    </subcellularLocation>
</comment>
<feature type="transmembrane region" description="Helical" evidence="7">
    <location>
        <begin position="298"/>
        <end position="321"/>
    </location>
</feature>
<dbReference type="STRING" id="402596.SAMN04489844_3275"/>
<feature type="transmembrane region" description="Helical" evidence="7">
    <location>
        <begin position="514"/>
        <end position="534"/>
    </location>
</feature>
<keyword evidence="2" id="KW-1003">Cell membrane</keyword>
<evidence type="ECO:0000256" key="2">
    <source>
        <dbReference type="ARBA" id="ARBA00022475"/>
    </source>
</evidence>
<dbReference type="Proteomes" id="UP000198742">
    <property type="component" value="Unassembled WGS sequence"/>
</dbReference>
<accession>A0A1H4WHX8</accession>
<organism evidence="9 10">
    <name type="scientific">Nocardioides exalbidus</name>
    <dbReference type="NCBI Taxonomy" id="402596"/>
    <lineage>
        <taxon>Bacteria</taxon>
        <taxon>Bacillati</taxon>
        <taxon>Actinomycetota</taxon>
        <taxon>Actinomycetes</taxon>
        <taxon>Propionibacteriales</taxon>
        <taxon>Nocardioidaceae</taxon>
        <taxon>Nocardioides</taxon>
    </lineage>
</organism>
<dbReference type="Pfam" id="PF02687">
    <property type="entry name" value="FtsX"/>
    <property type="match status" value="1"/>
</dbReference>
<dbReference type="EMBL" id="FNRT01000002">
    <property type="protein sequence ID" value="SEC92865.1"/>
    <property type="molecule type" value="Genomic_DNA"/>
</dbReference>
<feature type="transmembrane region" description="Helical" evidence="7">
    <location>
        <begin position="391"/>
        <end position="414"/>
    </location>
</feature>
<comment type="similarity">
    <text evidence="6">Belongs to the ABC-4 integral membrane protein family.</text>
</comment>
<dbReference type="AlphaFoldDB" id="A0A1H4WHX8"/>
<keyword evidence="3 7" id="KW-0812">Transmembrane</keyword>